<protein>
    <submittedName>
        <fullName evidence="3">Putative PEP-CTERM system TPR-repeat lipoprotein</fullName>
    </submittedName>
</protein>
<dbReference type="Gene3D" id="3.40.50.150">
    <property type="entry name" value="Vaccinia Virus protein VP39"/>
    <property type="match status" value="1"/>
</dbReference>
<dbReference type="Pfam" id="PF08241">
    <property type="entry name" value="Methyltransf_11"/>
    <property type="match status" value="1"/>
</dbReference>
<name>A0A0P1GKW5_9RHOB</name>
<feature type="repeat" description="TPR" evidence="1">
    <location>
        <begin position="74"/>
        <end position="107"/>
    </location>
</feature>
<dbReference type="InterPro" id="IPR029063">
    <property type="entry name" value="SAM-dependent_MTases_sf"/>
</dbReference>
<feature type="domain" description="Methyltransferase type 11" evidence="2">
    <location>
        <begin position="221"/>
        <end position="329"/>
    </location>
</feature>
<evidence type="ECO:0000259" key="2">
    <source>
        <dbReference type="Pfam" id="PF08241"/>
    </source>
</evidence>
<dbReference type="SUPFAM" id="SSF48452">
    <property type="entry name" value="TPR-like"/>
    <property type="match status" value="1"/>
</dbReference>
<dbReference type="STRING" id="441103.TRN7648_04153"/>
<dbReference type="InterPro" id="IPR013216">
    <property type="entry name" value="Methyltransf_11"/>
</dbReference>
<keyword evidence="3" id="KW-0449">Lipoprotein</keyword>
<proteinExistence type="predicted"/>
<dbReference type="EMBL" id="CYSE01000017">
    <property type="protein sequence ID" value="CUH82611.1"/>
    <property type="molecule type" value="Genomic_DNA"/>
</dbReference>
<evidence type="ECO:0000313" key="3">
    <source>
        <dbReference type="EMBL" id="CUH82611.1"/>
    </source>
</evidence>
<dbReference type="GO" id="GO:0008757">
    <property type="term" value="F:S-adenosylmethionine-dependent methyltransferase activity"/>
    <property type="evidence" value="ECO:0007669"/>
    <property type="project" value="InterPro"/>
</dbReference>
<evidence type="ECO:0000313" key="4">
    <source>
        <dbReference type="Proteomes" id="UP000054935"/>
    </source>
</evidence>
<dbReference type="PROSITE" id="PS50005">
    <property type="entry name" value="TPR"/>
    <property type="match status" value="1"/>
</dbReference>
<accession>A0A0P1GKW5</accession>
<dbReference type="Pfam" id="PF13432">
    <property type="entry name" value="TPR_16"/>
    <property type="match status" value="1"/>
</dbReference>
<dbReference type="Proteomes" id="UP000054935">
    <property type="component" value="Unassembled WGS sequence"/>
</dbReference>
<organism evidence="3 4">
    <name type="scientific">Tropicibacter naphthalenivorans</name>
    <dbReference type="NCBI Taxonomy" id="441103"/>
    <lineage>
        <taxon>Bacteria</taxon>
        <taxon>Pseudomonadati</taxon>
        <taxon>Pseudomonadota</taxon>
        <taxon>Alphaproteobacteria</taxon>
        <taxon>Rhodobacterales</taxon>
        <taxon>Roseobacteraceae</taxon>
        <taxon>Tropicibacter</taxon>
    </lineage>
</organism>
<keyword evidence="4" id="KW-1185">Reference proteome</keyword>
<dbReference type="InterPro" id="IPR019734">
    <property type="entry name" value="TPR_rpt"/>
</dbReference>
<dbReference type="SUPFAM" id="SSF53335">
    <property type="entry name" value="S-adenosyl-L-methionine-dependent methyltransferases"/>
    <property type="match status" value="1"/>
</dbReference>
<dbReference type="Gene3D" id="1.25.40.10">
    <property type="entry name" value="Tetratricopeptide repeat domain"/>
    <property type="match status" value="1"/>
</dbReference>
<dbReference type="OrthoDB" id="7657751at2"/>
<sequence length="455" mass="51366">MAKNDMPDDLLVDAKQAIQRSDWPEAHDLLTQLLAQRPSGVVRFFLARVQHEQGKPDEALGMLAPFLEKNPDHAGGHLLQGRIFLALDDLDAAEAAVLRAIELNPELTPATRLLDQIRQERVMIQARQFIAVVDADYLAARDTGPSEALIAAAQGLADLPPGPNWNNDTEQAKIAYFHFAPDLKQALRNYDPHLIDVSTRFDYITWPKRIQDHVRGKSVIDVGCGFGGYGMGFLVAGAVDYAGLDPVMKLDSTRAKNKRTRTWSDMGVTPREVADALPAIRLFECIAEDMPVEETFDTVALHNVTEHLIQLDLVFSGLVKLCKPDTRVIYLHHNFFCWNGHHFAPNQPHQLDLDNPKHLEVYDWRHIDLHAAGLPDDHYFTTHLNQIRLDEIRAITEKYFDIEVWDEIPSSQATLERLTPEILDRVRQSVPDLTERELKTNVVFCIARPKALAEG</sequence>
<keyword evidence="1" id="KW-0802">TPR repeat</keyword>
<gene>
    <name evidence="3" type="ORF">TRN7648_04153</name>
</gene>
<dbReference type="RefSeq" id="WP_058249502.1">
    <property type="nucleotide sequence ID" value="NZ_CYSE01000017.1"/>
</dbReference>
<dbReference type="AlphaFoldDB" id="A0A0P1GKW5"/>
<evidence type="ECO:0000256" key="1">
    <source>
        <dbReference type="PROSITE-ProRule" id="PRU00339"/>
    </source>
</evidence>
<dbReference type="InterPro" id="IPR011990">
    <property type="entry name" value="TPR-like_helical_dom_sf"/>
</dbReference>
<reference evidence="3 4" key="1">
    <citation type="submission" date="2015-09" db="EMBL/GenBank/DDBJ databases">
        <authorList>
            <consortium name="Swine Surveillance"/>
        </authorList>
    </citation>
    <scope>NUCLEOTIDE SEQUENCE [LARGE SCALE GENOMIC DNA]</scope>
    <source>
        <strain evidence="3 4">CECT 7648</strain>
    </source>
</reference>
<dbReference type="SMART" id="SM00028">
    <property type="entry name" value="TPR"/>
    <property type="match status" value="2"/>
</dbReference>